<dbReference type="GO" id="GO:0008236">
    <property type="term" value="F:serine-type peptidase activity"/>
    <property type="evidence" value="ECO:0007669"/>
    <property type="project" value="InterPro"/>
</dbReference>
<dbReference type="EMBL" id="QVID01000002">
    <property type="protein sequence ID" value="RFN58471.1"/>
    <property type="molecule type" value="Genomic_DNA"/>
</dbReference>
<dbReference type="Gene3D" id="3.90.226.10">
    <property type="entry name" value="2-enoyl-CoA Hydratase, Chain A, domain 1"/>
    <property type="match status" value="1"/>
</dbReference>
<dbReference type="Pfam" id="PF03572">
    <property type="entry name" value="Peptidase_S41"/>
    <property type="match status" value="1"/>
</dbReference>
<reference evidence="3 4" key="1">
    <citation type="journal article" date="2007" name="Int. J. Syst. Evol. Microbiol.">
        <title>Marixanthomonas ophiurae gen. nov., sp. nov., a marine bacterium of the family Flavobacteriaceae isolated from a deep-sea brittle star.</title>
        <authorList>
            <person name="Romanenko L.A."/>
            <person name="Uchino M."/>
            <person name="Frolova G.M."/>
            <person name="Mikhailov V.V."/>
        </authorList>
    </citation>
    <scope>NUCLEOTIDE SEQUENCE [LARGE SCALE GENOMIC DNA]</scope>
    <source>
        <strain evidence="3 4">KMM 3046</strain>
    </source>
</reference>
<sequence length="500" mass="57847">MKILITVLFSLWAIALQAQHNFLTKKQINEDIEFLTSTLNDKSSYTYLNGYNFNTDFENYLKTIGDTTKLEDFGLFITKTLAKIGDRHSSLTTIRGYSLNESLFLPYMYAPHNGKVVVLNLNQNKEFKILNPKFPYLKKIDGMEIKDFLQKTRPEDIEAPEETYFTMAVRDIRDIQKNYTILNKPLPKQVKLTLSDVAFKKDTTILVSPVDRSNRLRPWDEKFESKYVLVDDEEYNKPEIIKQLFKIKDSIAYIKIPAMSSKGEAPLLFDELNSFMKSIRNDSKALIIDVRSNSGGTRDLIYEFANYLVHPDSVYVVNATKQRATVPLLEEYIERLHGRFLFSYSELTKREQASVDTFLKTFKPMYELDDKKFSEYYFGLFNGQKLSEQSFYYNKPVYILANEKTFSAASVFVSVFKGIPNIQIVGVTTDGSSGNSEWFDLPNSELFGKISTMVSFQKNGKIFDGYGTEPDIKIERDMNQILWKSDTQLKKLKSLIRTED</sequence>
<feature type="domain" description="Tail specific protease" evidence="2">
    <location>
        <begin position="209"/>
        <end position="475"/>
    </location>
</feature>
<evidence type="ECO:0000256" key="1">
    <source>
        <dbReference type="SAM" id="SignalP"/>
    </source>
</evidence>
<evidence type="ECO:0000313" key="3">
    <source>
        <dbReference type="EMBL" id="RFN58471.1"/>
    </source>
</evidence>
<evidence type="ECO:0000313" key="4">
    <source>
        <dbReference type="Proteomes" id="UP000261082"/>
    </source>
</evidence>
<dbReference type="Proteomes" id="UP000261082">
    <property type="component" value="Unassembled WGS sequence"/>
</dbReference>
<dbReference type="InterPro" id="IPR005151">
    <property type="entry name" value="Tail-specific_protease"/>
</dbReference>
<dbReference type="AlphaFoldDB" id="A0A3E1Q8L3"/>
<accession>A0A3E1Q8L3</accession>
<protein>
    <submittedName>
        <fullName evidence="3">Peptidase S41</fullName>
    </submittedName>
</protein>
<dbReference type="GO" id="GO:0004175">
    <property type="term" value="F:endopeptidase activity"/>
    <property type="evidence" value="ECO:0007669"/>
    <property type="project" value="TreeGrafter"/>
</dbReference>
<dbReference type="GO" id="GO:0007165">
    <property type="term" value="P:signal transduction"/>
    <property type="evidence" value="ECO:0007669"/>
    <property type="project" value="TreeGrafter"/>
</dbReference>
<proteinExistence type="predicted"/>
<keyword evidence="1" id="KW-0732">Signal</keyword>
<keyword evidence="4" id="KW-1185">Reference proteome</keyword>
<dbReference type="GO" id="GO:0030288">
    <property type="term" value="C:outer membrane-bounded periplasmic space"/>
    <property type="evidence" value="ECO:0007669"/>
    <property type="project" value="TreeGrafter"/>
</dbReference>
<dbReference type="SUPFAM" id="SSF52096">
    <property type="entry name" value="ClpP/crotonase"/>
    <property type="match status" value="1"/>
</dbReference>
<name>A0A3E1Q8L3_9FLAO</name>
<dbReference type="InterPro" id="IPR029045">
    <property type="entry name" value="ClpP/crotonase-like_dom_sf"/>
</dbReference>
<gene>
    <name evidence="3" type="ORF">DZ858_10475</name>
</gene>
<evidence type="ECO:0000259" key="2">
    <source>
        <dbReference type="SMART" id="SM00245"/>
    </source>
</evidence>
<dbReference type="OrthoDB" id="2327485at2"/>
<feature type="signal peptide" evidence="1">
    <location>
        <begin position="1"/>
        <end position="18"/>
    </location>
</feature>
<feature type="chain" id="PRO_5017823559" evidence="1">
    <location>
        <begin position="19"/>
        <end position="500"/>
    </location>
</feature>
<dbReference type="PANTHER" id="PTHR32060">
    <property type="entry name" value="TAIL-SPECIFIC PROTEASE"/>
    <property type="match status" value="1"/>
</dbReference>
<dbReference type="SMART" id="SM00245">
    <property type="entry name" value="TSPc"/>
    <property type="match status" value="1"/>
</dbReference>
<dbReference type="PANTHER" id="PTHR32060:SF30">
    <property type="entry name" value="CARBOXY-TERMINAL PROCESSING PROTEASE CTPA"/>
    <property type="match status" value="1"/>
</dbReference>
<dbReference type="GO" id="GO:0006508">
    <property type="term" value="P:proteolysis"/>
    <property type="evidence" value="ECO:0007669"/>
    <property type="project" value="InterPro"/>
</dbReference>
<comment type="caution">
    <text evidence="3">The sequence shown here is derived from an EMBL/GenBank/DDBJ whole genome shotgun (WGS) entry which is preliminary data.</text>
</comment>
<organism evidence="3 4">
    <name type="scientific">Marixanthomonas ophiurae</name>
    <dbReference type="NCBI Taxonomy" id="387659"/>
    <lineage>
        <taxon>Bacteria</taxon>
        <taxon>Pseudomonadati</taxon>
        <taxon>Bacteroidota</taxon>
        <taxon>Flavobacteriia</taxon>
        <taxon>Flavobacteriales</taxon>
        <taxon>Flavobacteriaceae</taxon>
        <taxon>Marixanthomonas</taxon>
    </lineage>
</organism>